<dbReference type="InterPro" id="IPR007197">
    <property type="entry name" value="rSAM"/>
</dbReference>
<dbReference type="SFLD" id="SFLDG01067">
    <property type="entry name" value="SPASM/twitch_domain_containing"/>
    <property type="match status" value="1"/>
</dbReference>
<dbReference type="SUPFAM" id="SSF102114">
    <property type="entry name" value="Radical SAM enzymes"/>
    <property type="match status" value="1"/>
</dbReference>
<evidence type="ECO:0000256" key="4">
    <source>
        <dbReference type="ARBA" id="ARBA00023014"/>
    </source>
</evidence>
<evidence type="ECO:0000256" key="3">
    <source>
        <dbReference type="ARBA" id="ARBA00023004"/>
    </source>
</evidence>
<organism evidence="6">
    <name type="scientific">hydrothermal vent metagenome</name>
    <dbReference type="NCBI Taxonomy" id="652676"/>
    <lineage>
        <taxon>unclassified sequences</taxon>
        <taxon>metagenomes</taxon>
        <taxon>ecological metagenomes</taxon>
    </lineage>
</organism>
<dbReference type="CDD" id="cd01335">
    <property type="entry name" value="Radical_SAM"/>
    <property type="match status" value="1"/>
</dbReference>
<dbReference type="InterPro" id="IPR023885">
    <property type="entry name" value="4Fe4S-binding_SPASM_dom"/>
</dbReference>
<dbReference type="GO" id="GO:0051536">
    <property type="term" value="F:iron-sulfur cluster binding"/>
    <property type="evidence" value="ECO:0007669"/>
    <property type="project" value="UniProtKB-KW"/>
</dbReference>
<evidence type="ECO:0000256" key="2">
    <source>
        <dbReference type="ARBA" id="ARBA00022723"/>
    </source>
</evidence>
<keyword evidence="4" id="KW-0411">Iron-sulfur</keyword>
<feature type="domain" description="Radical SAM core" evidence="5">
    <location>
        <begin position="23"/>
        <end position="249"/>
    </location>
</feature>
<dbReference type="PANTHER" id="PTHR11228:SF7">
    <property type="entry name" value="PQQA PEPTIDE CYCLASE"/>
    <property type="match status" value="1"/>
</dbReference>
<sequence length="354" mass="39908">MSTLYSTLKFLRFNEHLHAIENGEIVAPVHIRVKPINHCNHKCWYCAYRTDDLILGDEMDEKDTIPADKMLALAHEFVDMGVKAVTFSGGGEPLLYKPLPDVIEVLATGGIRIAALTNGSNLKGRVADVFAQHGTWVRISLDAWDDASYVKSRGAKKTDFSKLIKNICAFTSRDTKCVLGVSFIVGHENHQHLAEVCSLLKDCGVDHVKVSGAIVSNDAAGNNEYHSEIKEEVARQITTAQMLSDSSFTILNHYHDLEDRFEKNYHACHFLQYLTIIGADQYVYTCQDKAFTESGRMGSIAERTFKDFWFSEDNKQFLKSFDPSVMCKHHCVSHSKNLAINDYISLDKEHSYFV</sequence>
<keyword evidence="2" id="KW-0479">Metal-binding</keyword>
<evidence type="ECO:0000313" key="6">
    <source>
        <dbReference type="EMBL" id="VAX14598.1"/>
    </source>
</evidence>
<dbReference type="SFLD" id="SFLDS00029">
    <property type="entry name" value="Radical_SAM"/>
    <property type="match status" value="1"/>
</dbReference>
<dbReference type="InterPro" id="IPR006638">
    <property type="entry name" value="Elp3/MiaA/NifB-like_rSAM"/>
</dbReference>
<dbReference type="CDD" id="cd21109">
    <property type="entry name" value="SPASM"/>
    <property type="match status" value="1"/>
</dbReference>
<dbReference type="InterPro" id="IPR013785">
    <property type="entry name" value="Aldolase_TIM"/>
</dbReference>
<keyword evidence="3" id="KW-0408">Iron</keyword>
<dbReference type="PANTHER" id="PTHR11228">
    <property type="entry name" value="RADICAL SAM DOMAIN PROTEIN"/>
    <property type="match status" value="1"/>
</dbReference>
<keyword evidence="1" id="KW-0949">S-adenosyl-L-methionine</keyword>
<dbReference type="AlphaFoldDB" id="A0A3B1BSY4"/>
<dbReference type="GO" id="GO:0046872">
    <property type="term" value="F:metal ion binding"/>
    <property type="evidence" value="ECO:0007669"/>
    <property type="project" value="UniProtKB-KW"/>
</dbReference>
<dbReference type="GO" id="GO:0003824">
    <property type="term" value="F:catalytic activity"/>
    <property type="evidence" value="ECO:0007669"/>
    <property type="project" value="InterPro"/>
</dbReference>
<name>A0A3B1BSY4_9ZZZZ</name>
<dbReference type="EMBL" id="UOFZ01000185">
    <property type="protein sequence ID" value="VAX14598.1"/>
    <property type="molecule type" value="Genomic_DNA"/>
</dbReference>
<dbReference type="Gene3D" id="3.20.20.70">
    <property type="entry name" value="Aldolase class I"/>
    <property type="match status" value="1"/>
</dbReference>
<accession>A0A3B1BSY4</accession>
<reference evidence="6" key="1">
    <citation type="submission" date="2018-06" db="EMBL/GenBank/DDBJ databases">
        <authorList>
            <person name="Zhirakovskaya E."/>
        </authorList>
    </citation>
    <scope>NUCLEOTIDE SEQUENCE</scope>
</reference>
<proteinExistence type="predicted"/>
<dbReference type="InterPro" id="IPR058240">
    <property type="entry name" value="rSAM_sf"/>
</dbReference>
<dbReference type="Pfam" id="PF13186">
    <property type="entry name" value="SPASM"/>
    <property type="match status" value="1"/>
</dbReference>
<evidence type="ECO:0000259" key="5">
    <source>
        <dbReference type="PROSITE" id="PS51918"/>
    </source>
</evidence>
<dbReference type="PROSITE" id="PS51918">
    <property type="entry name" value="RADICAL_SAM"/>
    <property type="match status" value="1"/>
</dbReference>
<dbReference type="InterPro" id="IPR050377">
    <property type="entry name" value="Radical_SAM_PqqE_MftC-like"/>
</dbReference>
<dbReference type="Pfam" id="PF04055">
    <property type="entry name" value="Radical_SAM"/>
    <property type="match status" value="1"/>
</dbReference>
<protein>
    <recommendedName>
        <fullName evidence="5">Radical SAM core domain-containing protein</fullName>
    </recommendedName>
</protein>
<dbReference type="SMART" id="SM00729">
    <property type="entry name" value="Elp3"/>
    <property type="match status" value="1"/>
</dbReference>
<evidence type="ECO:0000256" key="1">
    <source>
        <dbReference type="ARBA" id="ARBA00022691"/>
    </source>
</evidence>
<gene>
    <name evidence="6" type="ORF">MNBD_GAMMA24-948</name>
</gene>